<gene>
    <name evidence="2" type="ORF">Vbra_18053</name>
</gene>
<feature type="domain" description="CS" evidence="1">
    <location>
        <begin position="18"/>
        <end position="102"/>
    </location>
</feature>
<evidence type="ECO:0000313" key="3">
    <source>
        <dbReference type="Proteomes" id="UP000041254"/>
    </source>
</evidence>
<dbReference type="Proteomes" id="UP000041254">
    <property type="component" value="Unassembled WGS sequence"/>
</dbReference>
<dbReference type="EMBL" id="CDMY01000695">
    <property type="protein sequence ID" value="CEM30287.1"/>
    <property type="molecule type" value="Genomic_DNA"/>
</dbReference>
<reference evidence="2 3" key="1">
    <citation type="submission" date="2014-11" db="EMBL/GenBank/DDBJ databases">
        <authorList>
            <person name="Zhu J."/>
            <person name="Qi W."/>
            <person name="Song R."/>
        </authorList>
    </citation>
    <scope>NUCLEOTIDE SEQUENCE [LARGE SCALE GENOMIC DNA]</scope>
</reference>
<organism evidence="2 3">
    <name type="scientific">Vitrella brassicaformis (strain CCMP3155)</name>
    <dbReference type="NCBI Taxonomy" id="1169540"/>
    <lineage>
        <taxon>Eukaryota</taxon>
        <taxon>Sar</taxon>
        <taxon>Alveolata</taxon>
        <taxon>Colpodellida</taxon>
        <taxon>Vitrellaceae</taxon>
        <taxon>Vitrella</taxon>
    </lineage>
</organism>
<accession>A0A0G4GK62</accession>
<dbReference type="InterPro" id="IPR007052">
    <property type="entry name" value="CS_dom"/>
</dbReference>
<evidence type="ECO:0000313" key="2">
    <source>
        <dbReference type="EMBL" id="CEM30287.1"/>
    </source>
</evidence>
<dbReference type="PROSITE" id="PS51203">
    <property type="entry name" value="CS"/>
    <property type="match status" value="1"/>
</dbReference>
<dbReference type="InterPro" id="IPR008978">
    <property type="entry name" value="HSP20-like_chaperone"/>
</dbReference>
<protein>
    <recommendedName>
        <fullName evidence="1">CS domain-containing protein</fullName>
    </recommendedName>
</protein>
<dbReference type="VEuPathDB" id="CryptoDB:Vbra_18053"/>
<evidence type="ECO:0000259" key="1">
    <source>
        <dbReference type="PROSITE" id="PS51203"/>
    </source>
</evidence>
<dbReference type="AlphaFoldDB" id="A0A0G4GK62"/>
<keyword evidence="3" id="KW-1185">Reference proteome</keyword>
<dbReference type="InParanoid" id="A0A0G4GK62"/>
<name>A0A0G4GK62_VITBC</name>
<dbReference type="SUPFAM" id="SSF49764">
    <property type="entry name" value="HSP20-like chaperones"/>
    <property type="match status" value="1"/>
</dbReference>
<sequence>MLAPPGLSAEKRGLLRRLGQPSIHWQQCNDSIVIEVDLLQKDARPDVIIRQKIIHFRSPHHAFDIPLHGNIDATKASWTIRGLFLTIRCPIVGHPKVWPSLTCVGDKTLGITAIDVESTSTFAGSEASSSIQGGGGLYRRSPWSWLASWCRICPVRYPWRCLGKEGGTR</sequence>
<proteinExistence type="predicted"/>